<evidence type="ECO:0000313" key="2">
    <source>
        <dbReference type="Proteomes" id="UP000177740"/>
    </source>
</evidence>
<dbReference type="AlphaFoldDB" id="A0A1G2ELQ0"/>
<accession>A0A1G2ELQ0</accession>
<protein>
    <submittedName>
        <fullName evidence="1">Uncharacterized protein</fullName>
    </submittedName>
</protein>
<gene>
    <name evidence="1" type="ORF">A2365_02350</name>
</gene>
<dbReference type="EMBL" id="MHMM01000017">
    <property type="protein sequence ID" value="OGZ26716.1"/>
    <property type="molecule type" value="Genomic_DNA"/>
</dbReference>
<comment type="caution">
    <text evidence="1">The sequence shown here is derived from an EMBL/GenBank/DDBJ whole genome shotgun (WGS) entry which is preliminary data.</text>
</comment>
<dbReference type="STRING" id="1801677.A2365_02350"/>
<dbReference type="Proteomes" id="UP000177740">
    <property type="component" value="Unassembled WGS sequence"/>
</dbReference>
<sequence>MKSLGFDKKLDYQEHQRDYSLLATSVVFRGLFNENKVFFNSVSHPSYVVVKGGALYHFMAKVDAIERCEKFLAKSTYSDLLKIEKEYDQKLKEFNLFIENRKGEPEKSAKILHEFFVDFTNIILIGYDIPELFGDKISKDLYDLCMKIRIKYEDVHKRCFSEEDKITEELEKKYNLRSKTISYLTISEFESFIKNKKLPDDFDLEQREKFFILKYTGNGEEKFTDEDLWKEFQPEMIGDEIKGNTAYLGKATGNVKIIKMFW</sequence>
<name>A0A1G2ELQ0_9BACT</name>
<organism evidence="1 2">
    <name type="scientific">Candidatus Nealsonbacteria bacterium RIFOXYB1_FULL_40_15</name>
    <dbReference type="NCBI Taxonomy" id="1801677"/>
    <lineage>
        <taxon>Bacteria</taxon>
        <taxon>Candidatus Nealsoniibacteriota</taxon>
    </lineage>
</organism>
<proteinExistence type="predicted"/>
<evidence type="ECO:0000313" key="1">
    <source>
        <dbReference type="EMBL" id="OGZ26716.1"/>
    </source>
</evidence>
<reference evidence="1 2" key="1">
    <citation type="journal article" date="2016" name="Nat. Commun.">
        <title>Thousands of microbial genomes shed light on interconnected biogeochemical processes in an aquifer system.</title>
        <authorList>
            <person name="Anantharaman K."/>
            <person name="Brown C.T."/>
            <person name="Hug L.A."/>
            <person name="Sharon I."/>
            <person name="Castelle C.J."/>
            <person name="Probst A.J."/>
            <person name="Thomas B.C."/>
            <person name="Singh A."/>
            <person name="Wilkins M.J."/>
            <person name="Karaoz U."/>
            <person name="Brodie E.L."/>
            <person name="Williams K.H."/>
            <person name="Hubbard S.S."/>
            <person name="Banfield J.F."/>
        </authorList>
    </citation>
    <scope>NUCLEOTIDE SEQUENCE [LARGE SCALE GENOMIC DNA]</scope>
</reference>